<organism evidence="2 3">
    <name type="scientific">Eumeta variegata</name>
    <name type="common">Bagworm moth</name>
    <name type="synonym">Eumeta japonica</name>
    <dbReference type="NCBI Taxonomy" id="151549"/>
    <lineage>
        <taxon>Eukaryota</taxon>
        <taxon>Metazoa</taxon>
        <taxon>Ecdysozoa</taxon>
        <taxon>Arthropoda</taxon>
        <taxon>Hexapoda</taxon>
        <taxon>Insecta</taxon>
        <taxon>Pterygota</taxon>
        <taxon>Neoptera</taxon>
        <taxon>Endopterygota</taxon>
        <taxon>Lepidoptera</taxon>
        <taxon>Glossata</taxon>
        <taxon>Ditrysia</taxon>
        <taxon>Tineoidea</taxon>
        <taxon>Psychidae</taxon>
        <taxon>Oiketicinae</taxon>
        <taxon>Eumeta</taxon>
    </lineage>
</organism>
<evidence type="ECO:0000313" key="2">
    <source>
        <dbReference type="EMBL" id="GBP96122.1"/>
    </source>
</evidence>
<reference evidence="2 3" key="1">
    <citation type="journal article" date="2019" name="Commun. Biol.">
        <title>The bagworm genome reveals a unique fibroin gene that provides high tensile strength.</title>
        <authorList>
            <person name="Kono N."/>
            <person name="Nakamura H."/>
            <person name="Ohtoshi R."/>
            <person name="Tomita M."/>
            <person name="Numata K."/>
            <person name="Arakawa K."/>
        </authorList>
    </citation>
    <scope>NUCLEOTIDE SEQUENCE [LARGE SCALE GENOMIC DNA]</scope>
</reference>
<proteinExistence type="predicted"/>
<dbReference type="AlphaFoldDB" id="A0A4C2A8J1"/>
<feature type="region of interest" description="Disordered" evidence="1">
    <location>
        <begin position="1"/>
        <end position="38"/>
    </location>
</feature>
<gene>
    <name evidence="2" type="ORF">EVAR_8585_1</name>
</gene>
<evidence type="ECO:0000256" key="1">
    <source>
        <dbReference type="SAM" id="MobiDB-lite"/>
    </source>
</evidence>
<comment type="caution">
    <text evidence="2">The sequence shown here is derived from an EMBL/GenBank/DDBJ whole genome shotgun (WGS) entry which is preliminary data.</text>
</comment>
<keyword evidence="3" id="KW-1185">Reference proteome</keyword>
<protein>
    <submittedName>
        <fullName evidence="2">Uncharacterized protein</fullName>
    </submittedName>
</protein>
<sequence>MYTAGDDVRGASLRSRRSKYTLPTPDTATPTEEFSAHPDPLDELISEVQRLIEINKNMSEIQAQTPPYYDFKRSPARCGFHVPGNPLEDSARAESPYAFLCPDAHLVASIGQSHADGIPCRSATIDEVLKAPICWGYGQPPTNMLLQGFFGP</sequence>
<dbReference type="EMBL" id="BGZK01002738">
    <property type="protein sequence ID" value="GBP96122.1"/>
    <property type="molecule type" value="Genomic_DNA"/>
</dbReference>
<dbReference type="Proteomes" id="UP000299102">
    <property type="component" value="Unassembled WGS sequence"/>
</dbReference>
<evidence type="ECO:0000313" key="3">
    <source>
        <dbReference type="Proteomes" id="UP000299102"/>
    </source>
</evidence>
<name>A0A4C2A8J1_EUMVA</name>
<accession>A0A4C2A8J1</accession>